<evidence type="ECO:0000259" key="4">
    <source>
        <dbReference type="SMART" id="SM00796"/>
    </source>
</evidence>
<dbReference type="SUPFAM" id="SSF50891">
    <property type="entry name" value="Cyclophilin-like"/>
    <property type="match status" value="1"/>
</dbReference>
<dbReference type="PANTHER" id="PTHR34698:SF2">
    <property type="entry name" value="5-OXOPROLINASE SUBUNIT B"/>
    <property type="match status" value="1"/>
</dbReference>
<keyword evidence="3" id="KW-0067">ATP-binding</keyword>
<dbReference type="RefSeq" id="WP_015266799.1">
    <property type="nucleotide sequence ID" value="NC_019904.1"/>
</dbReference>
<protein>
    <submittedName>
        <fullName evidence="5">TIGR00370 family protein</fullName>
    </submittedName>
</protein>
<dbReference type="HOGENOM" id="CLU_020207_1_1_10"/>
<keyword evidence="1" id="KW-0547">Nucleotide-binding</keyword>
<accession>L0G115</accession>
<dbReference type="eggNOG" id="COG2049">
    <property type="taxonomic scope" value="Bacteria"/>
</dbReference>
<evidence type="ECO:0000256" key="1">
    <source>
        <dbReference type="ARBA" id="ARBA00022741"/>
    </source>
</evidence>
<organism evidence="5 6">
    <name type="scientific">Echinicola vietnamensis (strain DSM 17526 / LMG 23754 / KMM 6221)</name>
    <dbReference type="NCBI Taxonomy" id="926556"/>
    <lineage>
        <taxon>Bacteria</taxon>
        <taxon>Pseudomonadati</taxon>
        <taxon>Bacteroidota</taxon>
        <taxon>Cytophagia</taxon>
        <taxon>Cytophagales</taxon>
        <taxon>Cyclobacteriaceae</taxon>
        <taxon>Echinicola</taxon>
    </lineage>
</organism>
<dbReference type="AlphaFoldDB" id="L0G115"/>
<dbReference type="SMART" id="SM00796">
    <property type="entry name" value="AHS1"/>
    <property type="match status" value="1"/>
</dbReference>
<keyword evidence="2" id="KW-0378">Hydrolase</keyword>
<evidence type="ECO:0000256" key="3">
    <source>
        <dbReference type="ARBA" id="ARBA00022840"/>
    </source>
</evidence>
<dbReference type="InterPro" id="IPR029000">
    <property type="entry name" value="Cyclophilin-like_dom_sf"/>
</dbReference>
<reference evidence="6" key="1">
    <citation type="submission" date="2012-02" db="EMBL/GenBank/DDBJ databases">
        <title>The complete genome of Echinicola vietnamensis DSM 17526.</title>
        <authorList>
            <person name="Lucas S."/>
            <person name="Copeland A."/>
            <person name="Lapidus A."/>
            <person name="Glavina del Rio T."/>
            <person name="Dalin E."/>
            <person name="Tice H."/>
            <person name="Bruce D."/>
            <person name="Goodwin L."/>
            <person name="Pitluck S."/>
            <person name="Peters L."/>
            <person name="Ovchinnikova G."/>
            <person name="Teshima H."/>
            <person name="Kyrpides N."/>
            <person name="Mavromatis K."/>
            <person name="Ivanova N."/>
            <person name="Brettin T."/>
            <person name="Detter J.C."/>
            <person name="Han C."/>
            <person name="Larimer F."/>
            <person name="Land M."/>
            <person name="Hauser L."/>
            <person name="Markowitz V."/>
            <person name="Cheng J.-F."/>
            <person name="Hugenholtz P."/>
            <person name="Woyke T."/>
            <person name="Wu D."/>
            <person name="Brambilla E."/>
            <person name="Klenk H.-P."/>
            <person name="Eisen J.A."/>
        </authorList>
    </citation>
    <scope>NUCLEOTIDE SEQUENCE [LARGE SCALE GENOMIC DNA]</scope>
    <source>
        <strain evidence="6">DSM 17526 / LMG 23754 / KMM 6221</strain>
    </source>
</reference>
<dbReference type="KEGG" id="evi:Echvi_3009"/>
<sequence>MPHLFKYKHISPTILELYWPPSIEESTLMEMMSMKTQIQGIWQQELLEVTMGYHCLSLRFKSTFQLQDILNELELLAEKSVHSDSSMNRKRWTIPVWYSGKDLDHVASYASMSTDEVISLHQSSHYLLYFYGFMPGFMYLGGLDQQLFVPRKKQPDPLIEKGAVAIGGKQTGIYPQNSPGGWHVIGKTPVPLFNVTSDPPIKPQPGDYITFKAVSAEHYQDIISLLKENNYQLDYEEI</sequence>
<dbReference type="STRING" id="926556.Echvi_3009"/>
<gene>
    <name evidence="5" type="ordered locus">Echvi_3009</name>
</gene>
<dbReference type="GO" id="GO:0016787">
    <property type="term" value="F:hydrolase activity"/>
    <property type="evidence" value="ECO:0007669"/>
    <property type="project" value="UniProtKB-KW"/>
</dbReference>
<dbReference type="Proteomes" id="UP000010796">
    <property type="component" value="Chromosome"/>
</dbReference>
<dbReference type="EMBL" id="CP003346">
    <property type="protein sequence ID" value="AGA79247.1"/>
    <property type="molecule type" value="Genomic_DNA"/>
</dbReference>
<dbReference type="Gene3D" id="2.40.100.10">
    <property type="entry name" value="Cyclophilin-like"/>
    <property type="match status" value="1"/>
</dbReference>
<evidence type="ECO:0000256" key="2">
    <source>
        <dbReference type="ARBA" id="ARBA00022801"/>
    </source>
</evidence>
<evidence type="ECO:0000313" key="6">
    <source>
        <dbReference type="Proteomes" id="UP000010796"/>
    </source>
</evidence>
<dbReference type="PATRIC" id="fig|926556.3.peg.3177"/>
<dbReference type="PANTHER" id="PTHR34698">
    <property type="entry name" value="5-OXOPROLINASE SUBUNIT B"/>
    <property type="match status" value="1"/>
</dbReference>
<dbReference type="OrthoDB" id="9778567at2"/>
<keyword evidence="6" id="KW-1185">Reference proteome</keyword>
<dbReference type="Pfam" id="PF02682">
    <property type="entry name" value="CT_C_D"/>
    <property type="match status" value="1"/>
</dbReference>
<name>L0G115_ECHVK</name>
<proteinExistence type="predicted"/>
<dbReference type="InterPro" id="IPR003833">
    <property type="entry name" value="CT_C_D"/>
</dbReference>
<evidence type="ECO:0000313" key="5">
    <source>
        <dbReference type="EMBL" id="AGA79247.1"/>
    </source>
</evidence>
<feature type="domain" description="Carboxyltransferase" evidence="4">
    <location>
        <begin position="5"/>
        <end position="203"/>
    </location>
</feature>
<dbReference type="InterPro" id="IPR010016">
    <property type="entry name" value="PxpB"/>
</dbReference>
<dbReference type="NCBIfam" id="TIGR00370">
    <property type="entry name" value="5-oxoprolinase subunit PxpB"/>
    <property type="match status" value="1"/>
</dbReference>
<dbReference type="GO" id="GO:0005524">
    <property type="term" value="F:ATP binding"/>
    <property type="evidence" value="ECO:0007669"/>
    <property type="project" value="UniProtKB-KW"/>
</dbReference>